<keyword evidence="8" id="KW-1185">Reference proteome</keyword>
<accession>A0A9Q0QZM8</accession>
<gene>
    <name evidence="7" type="ORF">NE237_008389</name>
</gene>
<proteinExistence type="predicted"/>
<dbReference type="SUPFAM" id="SSF117070">
    <property type="entry name" value="LEA14-like"/>
    <property type="match status" value="1"/>
</dbReference>
<comment type="subcellular location">
    <subcellularLocation>
        <location evidence="1">Membrane</location>
        <topology evidence="1">Single-pass membrane protein</topology>
    </subcellularLocation>
</comment>
<dbReference type="Proteomes" id="UP001141806">
    <property type="component" value="Unassembled WGS sequence"/>
</dbReference>
<dbReference type="GO" id="GO:0098542">
    <property type="term" value="P:defense response to other organism"/>
    <property type="evidence" value="ECO:0007669"/>
    <property type="project" value="InterPro"/>
</dbReference>
<organism evidence="7 8">
    <name type="scientific">Protea cynaroides</name>
    <dbReference type="NCBI Taxonomy" id="273540"/>
    <lineage>
        <taxon>Eukaryota</taxon>
        <taxon>Viridiplantae</taxon>
        <taxon>Streptophyta</taxon>
        <taxon>Embryophyta</taxon>
        <taxon>Tracheophyta</taxon>
        <taxon>Spermatophyta</taxon>
        <taxon>Magnoliopsida</taxon>
        <taxon>Proteales</taxon>
        <taxon>Proteaceae</taxon>
        <taxon>Protea</taxon>
    </lineage>
</organism>
<keyword evidence="4 5" id="KW-0472">Membrane</keyword>
<feature type="domain" description="Late embryogenesis abundant protein LEA-2 subgroup" evidence="6">
    <location>
        <begin position="124"/>
        <end position="207"/>
    </location>
</feature>
<evidence type="ECO:0000256" key="3">
    <source>
        <dbReference type="ARBA" id="ARBA00022989"/>
    </source>
</evidence>
<comment type="caution">
    <text evidence="7">The sequence shown here is derived from an EMBL/GenBank/DDBJ whole genome shotgun (WGS) entry which is preliminary data.</text>
</comment>
<keyword evidence="2 5" id="KW-0812">Transmembrane</keyword>
<evidence type="ECO:0000256" key="4">
    <source>
        <dbReference type="ARBA" id="ARBA00023136"/>
    </source>
</evidence>
<protein>
    <recommendedName>
        <fullName evidence="6">Late embryogenesis abundant protein LEA-2 subgroup domain-containing protein</fullName>
    </recommendedName>
</protein>
<dbReference type="EMBL" id="JAMYWD010000002">
    <property type="protein sequence ID" value="KAJ4977609.1"/>
    <property type="molecule type" value="Genomic_DNA"/>
</dbReference>
<name>A0A9Q0QZM8_9MAGN</name>
<evidence type="ECO:0000256" key="2">
    <source>
        <dbReference type="ARBA" id="ARBA00022692"/>
    </source>
</evidence>
<sequence>MATNTKTGYPAATGYPPAPGYPPPSQGAYPGYPNAPNGYPYSAPPPTYYNNGNYPAGSYDSGSYSLVRRLVIAMTAALVMMSVFFFLVLLILHPREPVFHVDTFTVSNFTIIDSRLNADWDLSFKISNPNTKFDLNFEDIDVLVFYARNLLSTVSMHPLLLQRKNETSVHGKLLTRDDFVGKDMEEDRKSGDLVVGVRIRMTVRFENGGATSRDQKLTAICENLKLNFDGNTGNGKLAPGLSVCTLYEV</sequence>
<dbReference type="PANTHER" id="PTHR31234:SF55">
    <property type="entry name" value="LATE EMBRYOGENESIS ABUNDANT (LEA) HYDROXYPROLINE-RICH GLYCOPROTEIN FAMILY"/>
    <property type="match status" value="1"/>
</dbReference>
<evidence type="ECO:0000259" key="6">
    <source>
        <dbReference type="Pfam" id="PF03168"/>
    </source>
</evidence>
<dbReference type="GO" id="GO:0005886">
    <property type="term" value="C:plasma membrane"/>
    <property type="evidence" value="ECO:0007669"/>
    <property type="project" value="TreeGrafter"/>
</dbReference>
<reference evidence="7" key="1">
    <citation type="journal article" date="2023" name="Plant J.">
        <title>The genome of the king protea, Protea cynaroides.</title>
        <authorList>
            <person name="Chang J."/>
            <person name="Duong T.A."/>
            <person name="Schoeman C."/>
            <person name="Ma X."/>
            <person name="Roodt D."/>
            <person name="Barker N."/>
            <person name="Li Z."/>
            <person name="Van de Peer Y."/>
            <person name="Mizrachi E."/>
        </authorList>
    </citation>
    <scope>NUCLEOTIDE SEQUENCE</scope>
    <source>
        <tissue evidence="7">Young leaves</tissue>
    </source>
</reference>
<dbReference type="PANTHER" id="PTHR31234">
    <property type="entry name" value="LATE EMBRYOGENESIS ABUNDANT (LEA) HYDROXYPROLINE-RICH GLYCOPROTEIN FAMILY"/>
    <property type="match status" value="1"/>
</dbReference>
<dbReference type="InterPro" id="IPR044839">
    <property type="entry name" value="NDR1-like"/>
</dbReference>
<dbReference type="AlphaFoldDB" id="A0A9Q0QZM8"/>
<dbReference type="InterPro" id="IPR004864">
    <property type="entry name" value="LEA_2"/>
</dbReference>
<feature type="transmembrane region" description="Helical" evidence="5">
    <location>
        <begin position="70"/>
        <end position="92"/>
    </location>
</feature>
<evidence type="ECO:0000313" key="7">
    <source>
        <dbReference type="EMBL" id="KAJ4977609.1"/>
    </source>
</evidence>
<evidence type="ECO:0000313" key="8">
    <source>
        <dbReference type="Proteomes" id="UP001141806"/>
    </source>
</evidence>
<dbReference type="OrthoDB" id="1708017at2759"/>
<dbReference type="Pfam" id="PF03168">
    <property type="entry name" value="LEA_2"/>
    <property type="match status" value="1"/>
</dbReference>
<evidence type="ECO:0000256" key="5">
    <source>
        <dbReference type="SAM" id="Phobius"/>
    </source>
</evidence>
<keyword evidence="3 5" id="KW-1133">Transmembrane helix</keyword>
<evidence type="ECO:0000256" key="1">
    <source>
        <dbReference type="ARBA" id="ARBA00004167"/>
    </source>
</evidence>